<evidence type="ECO:0000256" key="2">
    <source>
        <dbReference type="SAM" id="MobiDB-lite"/>
    </source>
</evidence>
<name>A0A1H3CML2_9EURY</name>
<feature type="compositionally biased region" description="Basic and acidic residues" evidence="2">
    <location>
        <begin position="13"/>
        <end position="23"/>
    </location>
</feature>
<dbReference type="InterPro" id="IPR055346">
    <property type="entry name" value="Fe-S_cluster_assembly_SufBD"/>
</dbReference>
<comment type="similarity">
    <text evidence="1">Belongs to the iron-sulfur cluster assembly SufBD family.</text>
</comment>
<dbReference type="Pfam" id="PF19295">
    <property type="entry name" value="SufBD_N"/>
    <property type="match status" value="1"/>
</dbReference>
<dbReference type="InterPro" id="IPR045595">
    <property type="entry name" value="SufBD_N"/>
</dbReference>
<sequence length="404" mass="44914">MSGVQLPANLSEETVREISETRDEPEWLLEARLDALESLETLELPDVIQTPGRRWTNLDALDFESLVDPLDQADETERASDEGVEVLTFAEAIDAHPERVESAFGSTIDPEENYLTALSAALFTTGTVVYVPEGVDAEDVTIRAEMNSRSLFSHTLVVTEKSSSVTILESIESGESVDSDARYFSNLVEIDAGENSYVQYGSLQDLEEDTYSYSLKRADVGTYATVNWIEGNLGSRLTRSDVESELNGDSAETKIVGAFFGHSDQHFDVNARVWHNAENTTADLVTRGVLDEEARSVYEGVQDVGRDAWNTSSYQRENTLMLSDDSEADASPKLIIQNHDTEASHSATVGQVDQEDLFYMVSRSVPPQQARNMLVEGFFVPVLEEIEVDEFREDLEELIAARLR</sequence>
<dbReference type="Pfam" id="PF01458">
    <property type="entry name" value="SUFBD_core"/>
    <property type="match status" value="1"/>
</dbReference>
<evidence type="ECO:0000259" key="4">
    <source>
        <dbReference type="Pfam" id="PF19295"/>
    </source>
</evidence>
<protein>
    <submittedName>
        <fullName evidence="5">Fe-S cluster assembly protein SufD</fullName>
    </submittedName>
</protein>
<feature type="region of interest" description="Disordered" evidence="2">
    <location>
        <begin position="1"/>
        <end position="23"/>
    </location>
</feature>
<accession>A0A1H3CML2</accession>
<dbReference type="AlphaFoldDB" id="A0A1H3CML2"/>
<dbReference type="RefSeq" id="WP_089763959.1">
    <property type="nucleotide sequence ID" value="NZ_FNPB01000001.1"/>
</dbReference>
<dbReference type="PANTHER" id="PTHR30508:SF1">
    <property type="entry name" value="UPF0051 PROTEIN ABCI8, CHLOROPLASTIC-RELATED"/>
    <property type="match status" value="1"/>
</dbReference>
<keyword evidence="6" id="KW-1185">Reference proteome</keyword>
<dbReference type="Proteomes" id="UP000199170">
    <property type="component" value="Unassembled WGS sequence"/>
</dbReference>
<evidence type="ECO:0000259" key="3">
    <source>
        <dbReference type="Pfam" id="PF01458"/>
    </source>
</evidence>
<dbReference type="InterPro" id="IPR011542">
    <property type="entry name" value="SUF_FeS_clus_asmbl_SufD"/>
</dbReference>
<proteinExistence type="inferred from homology"/>
<dbReference type="SUPFAM" id="SSF101960">
    <property type="entry name" value="Stabilizer of iron transporter SufD"/>
    <property type="match status" value="1"/>
</dbReference>
<feature type="domain" description="SUF system FeS cluster assembly SufBD N-terminal" evidence="4">
    <location>
        <begin position="71"/>
        <end position="138"/>
    </location>
</feature>
<gene>
    <name evidence="5" type="ORF">SAMN04487946_10197</name>
</gene>
<dbReference type="GO" id="GO:0016226">
    <property type="term" value="P:iron-sulfur cluster assembly"/>
    <property type="evidence" value="ECO:0007669"/>
    <property type="project" value="InterPro"/>
</dbReference>
<feature type="domain" description="SUF system FeS cluster assembly SufBD core" evidence="3">
    <location>
        <begin position="147"/>
        <end position="378"/>
    </location>
</feature>
<dbReference type="InterPro" id="IPR037284">
    <property type="entry name" value="SUF_FeS_clus_asmbl_SufBD_sf"/>
</dbReference>
<dbReference type="STRING" id="660517.SAMN04487946_10197"/>
<dbReference type="InterPro" id="IPR000825">
    <property type="entry name" value="SUF_FeS_clus_asmbl_SufBD_core"/>
</dbReference>
<reference evidence="6" key="1">
    <citation type="submission" date="2016-10" db="EMBL/GenBank/DDBJ databases">
        <authorList>
            <person name="Varghese N."/>
            <person name="Submissions S."/>
        </authorList>
    </citation>
    <scope>NUCLEOTIDE SEQUENCE [LARGE SCALE GENOMIC DNA]</scope>
    <source>
        <strain evidence="6">CGMCC 1.10118</strain>
    </source>
</reference>
<evidence type="ECO:0000313" key="5">
    <source>
        <dbReference type="EMBL" id="SDX55336.1"/>
    </source>
</evidence>
<evidence type="ECO:0000313" key="6">
    <source>
        <dbReference type="Proteomes" id="UP000199170"/>
    </source>
</evidence>
<dbReference type="PANTHER" id="PTHR30508">
    <property type="entry name" value="FES CLUSTER ASSEMBLY PROTEIN SUF"/>
    <property type="match status" value="1"/>
</dbReference>
<dbReference type="EMBL" id="FNPB01000001">
    <property type="protein sequence ID" value="SDX55336.1"/>
    <property type="molecule type" value="Genomic_DNA"/>
</dbReference>
<evidence type="ECO:0000256" key="1">
    <source>
        <dbReference type="ARBA" id="ARBA00043967"/>
    </source>
</evidence>
<organism evidence="5 6">
    <name type="scientific">Halobellus clavatus</name>
    <dbReference type="NCBI Taxonomy" id="660517"/>
    <lineage>
        <taxon>Archaea</taxon>
        <taxon>Methanobacteriati</taxon>
        <taxon>Methanobacteriota</taxon>
        <taxon>Stenosarchaea group</taxon>
        <taxon>Halobacteria</taxon>
        <taxon>Halobacteriales</taxon>
        <taxon>Haloferacaceae</taxon>
        <taxon>Halobellus</taxon>
    </lineage>
</organism>
<dbReference type="NCBIfam" id="TIGR01981">
    <property type="entry name" value="sufD"/>
    <property type="match status" value="1"/>
</dbReference>
<dbReference type="OrthoDB" id="300624at2157"/>